<gene>
    <name evidence="2" type="ORF">MYCIT1_LOCUS17580</name>
</gene>
<protein>
    <submittedName>
        <fullName evidence="2">Uncharacterized protein</fullName>
    </submittedName>
</protein>
<name>A0AAD2H8L2_9AGAR</name>
<keyword evidence="3" id="KW-1185">Reference proteome</keyword>
<feature type="compositionally biased region" description="Polar residues" evidence="1">
    <location>
        <begin position="1"/>
        <end position="18"/>
    </location>
</feature>
<feature type="compositionally biased region" description="Low complexity" evidence="1">
    <location>
        <begin position="196"/>
        <end position="208"/>
    </location>
</feature>
<feature type="region of interest" description="Disordered" evidence="1">
    <location>
        <begin position="196"/>
        <end position="222"/>
    </location>
</feature>
<feature type="compositionally biased region" description="Polar residues" evidence="1">
    <location>
        <begin position="122"/>
        <end position="144"/>
    </location>
</feature>
<feature type="compositionally biased region" description="Basic and acidic residues" evidence="1">
    <location>
        <begin position="77"/>
        <end position="87"/>
    </location>
</feature>
<dbReference type="AlphaFoldDB" id="A0AAD2H8L2"/>
<dbReference type="EMBL" id="CAVNYO010000181">
    <property type="protein sequence ID" value="CAK5272054.1"/>
    <property type="molecule type" value="Genomic_DNA"/>
</dbReference>
<evidence type="ECO:0000313" key="3">
    <source>
        <dbReference type="Proteomes" id="UP001295794"/>
    </source>
</evidence>
<organism evidence="2 3">
    <name type="scientific">Mycena citricolor</name>
    <dbReference type="NCBI Taxonomy" id="2018698"/>
    <lineage>
        <taxon>Eukaryota</taxon>
        <taxon>Fungi</taxon>
        <taxon>Dikarya</taxon>
        <taxon>Basidiomycota</taxon>
        <taxon>Agaricomycotina</taxon>
        <taxon>Agaricomycetes</taxon>
        <taxon>Agaricomycetidae</taxon>
        <taxon>Agaricales</taxon>
        <taxon>Marasmiineae</taxon>
        <taxon>Mycenaceae</taxon>
        <taxon>Mycena</taxon>
    </lineage>
</organism>
<comment type="caution">
    <text evidence="2">The sequence shown here is derived from an EMBL/GenBank/DDBJ whole genome shotgun (WGS) entry which is preliminary data.</text>
</comment>
<feature type="region of interest" description="Disordered" evidence="1">
    <location>
        <begin position="1"/>
        <end position="151"/>
    </location>
</feature>
<reference evidence="2" key="1">
    <citation type="submission" date="2023-11" db="EMBL/GenBank/DDBJ databases">
        <authorList>
            <person name="De Vega J J."/>
            <person name="De Vega J J."/>
        </authorList>
    </citation>
    <scope>NUCLEOTIDE SEQUENCE</scope>
</reference>
<sequence>MDSYDATSNSGQLGTGTTRRGEDNMDSQNTTGMNRGQGGLMDSDLDSSNRRTGGGLTSDMDRQQQSRFDNTSSDLGSDTRRMDDLDRNQNTTSGLGGNTRSGLGGNNSGLGGNTSGLGGNNQYDTTSNTTGSQWDNNTTTSGLNKPTMGDKVKGTAEKLAGKVTGNAGMQERGQERKVRFAICIRSIRILMSSLLRSSASSTTTTTTTEGVSPGVSLKGLVG</sequence>
<feature type="compositionally biased region" description="Polar residues" evidence="1">
    <location>
        <begin position="65"/>
        <end position="76"/>
    </location>
</feature>
<accession>A0AAD2H8L2</accession>
<feature type="compositionally biased region" description="Gly residues" evidence="1">
    <location>
        <begin position="94"/>
        <end position="119"/>
    </location>
</feature>
<evidence type="ECO:0000313" key="2">
    <source>
        <dbReference type="EMBL" id="CAK5272054.1"/>
    </source>
</evidence>
<dbReference type="Proteomes" id="UP001295794">
    <property type="component" value="Unassembled WGS sequence"/>
</dbReference>
<evidence type="ECO:0000256" key="1">
    <source>
        <dbReference type="SAM" id="MobiDB-lite"/>
    </source>
</evidence>
<proteinExistence type="predicted"/>